<organism evidence="1 2">
    <name type="scientific">Heterotrigona itama</name>
    <dbReference type="NCBI Taxonomy" id="395501"/>
    <lineage>
        <taxon>Eukaryota</taxon>
        <taxon>Metazoa</taxon>
        <taxon>Ecdysozoa</taxon>
        <taxon>Arthropoda</taxon>
        <taxon>Hexapoda</taxon>
        <taxon>Insecta</taxon>
        <taxon>Pterygota</taxon>
        <taxon>Neoptera</taxon>
        <taxon>Endopterygota</taxon>
        <taxon>Hymenoptera</taxon>
        <taxon>Apocrita</taxon>
        <taxon>Aculeata</taxon>
        <taxon>Apoidea</taxon>
        <taxon>Anthophila</taxon>
        <taxon>Apidae</taxon>
        <taxon>Heterotrigona</taxon>
    </lineage>
</organism>
<feature type="non-terminal residue" evidence="1">
    <location>
        <position position="1"/>
    </location>
</feature>
<accession>A0A6V7GYT8</accession>
<proteinExistence type="predicted"/>
<comment type="caution">
    <text evidence="1">The sequence shown here is derived from an EMBL/GenBank/DDBJ whole genome shotgun (WGS) entry which is preliminary data.</text>
</comment>
<keyword evidence="2" id="KW-1185">Reference proteome</keyword>
<evidence type="ECO:0000313" key="1">
    <source>
        <dbReference type="EMBL" id="CAD1469673.1"/>
    </source>
</evidence>
<evidence type="ECO:0000313" key="2">
    <source>
        <dbReference type="Proteomes" id="UP000752696"/>
    </source>
</evidence>
<reference evidence="1" key="1">
    <citation type="submission" date="2020-07" db="EMBL/GenBank/DDBJ databases">
        <authorList>
            <person name="Nazaruddin N."/>
        </authorList>
    </citation>
    <scope>NUCLEOTIDE SEQUENCE</scope>
</reference>
<dbReference type="Proteomes" id="UP000752696">
    <property type="component" value="Unassembled WGS sequence"/>
</dbReference>
<protein>
    <submittedName>
        <fullName evidence="1">Uncharacterized protein</fullName>
    </submittedName>
</protein>
<sequence length="42" mass="4861">FRWDVDIANCKANVLTHSRKLYTRVCSTYCSTQGQVDPPSWL</sequence>
<feature type="non-terminal residue" evidence="1">
    <location>
        <position position="42"/>
    </location>
</feature>
<gene>
    <name evidence="1" type="ORF">MHI_LOCUS141674</name>
</gene>
<dbReference type="AlphaFoldDB" id="A0A6V7GYT8"/>
<dbReference type="EMBL" id="CAJDYZ010002734">
    <property type="protein sequence ID" value="CAD1469673.1"/>
    <property type="molecule type" value="Genomic_DNA"/>
</dbReference>
<name>A0A6V7GYT8_9HYME</name>